<proteinExistence type="predicted"/>
<reference evidence="3 4" key="1">
    <citation type="submission" date="2013-11" db="EMBL/GenBank/DDBJ databases">
        <title>Single cell genomics of uncultured Tannerella BU063 (oral taxon 286).</title>
        <authorList>
            <person name="Beall C.J."/>
            <person name="Campbell A.G."/>
            <person name="Griffen A.L."/>
            <person name="Podar M."/>
            <person name="Leys E.J."/>
        </authorList>
    </citation>
    <scope>NUCLEOTIDE SEQUENCE [LARGE SCALE GENOMIC DNA]</scope>
    <source>
        <strain evidence="3">Cell 2</strain>
    </source>
</reference>
<organism evidence="3 4">
    <name type="scientific">Tannerella sp. oral taxon BU063 isolate Cell 2</name>
    <dbReference type="NCBI Taxonomy" id="1411148"/>
    <lineage>
        <taxon>Bacteria</taxon>
        <taxon>Pseudomonadati</taxon>
        <taxon>Bacteroidota</taxon>
        <taxon>Bacteroidia</taxon>
        <taxon>Bacteroidales</taxon>
        <taxon>Tannerellaceae</taxon>
        <taxon>Tannerella</taxon>
    </lineage>
</organism>
<name>W2C857_9BACT</name>
<gene>
    <name evidence="3" type="ORF">N425_03125</name>
</gene>
<dbReference type="PANTHER" id="PTHR48081:SF6">
    <property type="entry name" value="PEPTIDASE S9 PROLYL OLIGOPEPTIDASE CATALYTIC DOMAIN-CONTAINING PROTEIN"/>
    <property type="match status" value="1"/>
</dbReference>
<dbReference type="GO" id="GO:0016787">
    <property type="term" value="F:hydrolase activity"/>
    <property type="evidence" value="ECO:0007669"/>
    <property type="project" value="UniProtKB-KW"/>
</dbReference>
<evidence type="ECO:0000259" key="2">
    <source>
        <dbReference type="Pfam" id="PF20434"/>
    </source>
</evidence>
<dbReference type="InterPro" id="IPR049492">
    <property type="entry name" value="BD-FAE-like_dom"/>
</dbReference>
<evidence type="ECO:0000313" key="3">
    <source>
        <dbReference type="EMBL" id="ETK02677.1"/>
    </source>
</evidence>
<comment type="caution">
    <text evidence="3">The sequence shown here is derived from an EMBL/GenBank/DDBJ whole genome shotgun (WGS) entry which is preliminary data.</text>
</comment>
<dbReference type="PATRIC" id="fig|1411148.3.peg.393"/>
<dbReference type="AlphaFoldDB" id="W2C857"/>
<dbReference type="Gene3D" id="3.40.50.1820">
    <property type="entry name" value="alpha/beta hydrolase"/>
    <property type="match status" value="1"/>
</dbReference>
<feature type="domain" description="BD-FAE-like" evidence="2">
    <location>
        <begin position="149"/>
        <end position="235"/>
    </location>
</feature>
<dbReference type="InterPro" id="IPR050300">
    <property type="entry name" value="GDXG_lipolytic_enzyme"/>
</dbReference>
<dbReference type="PANTHER" id="PTHR48081">
    <property type="entry name" value="AB HYDROLASE SUPERFAMILY PROTEIN C4A8.06C"/>
    <property type="match status" value="1"/>
</dbReference>
<dbReference type="InterPro" id="IPR029058">
    <property type="entry name" value="AB_hydrolase_fold"/>
</dbReference>
<evidence type="ECO:0000256" key="1">
    <source>
        <dbReference type="ARBA" id="ARBA00022801"/>
    </source>
</evidence>
<dbReference type="EMBL" id="AYUF01000311">
    <property type="protein sequence ID" value="ETK02677.1"/>
    <property type="molecule type" value="Genomic_DNA"/>
</dbReference>
<evidence type="ECO:0000313" key="4">
    <source>
        <dbReference type="Proteomes" id="UP000018837"/>
    </source>
</evidence>
<dbReference type="Pfam" id="PF20434">
    <property type="entry name" value="BD-FAE"/>
    <property type="match status" value="1"/>
</dbReference>
<keyword evidence="1" id="KW-0378">Hydrolase</keyword>
<sequence length="338" mass="36939">MIVASVCMATEMACMSREAKDPVVQADAKPGETHIDTAPSIATPAPEPVRPKVTTETTWSEIVAIPQFKGFGQYILARERIGYKPHMKLADVAKTLPFHRNVDANQAADCINKMIERVDAGRMSYHSIGQDVGLFFFRGRPGAPFAIISAGGGFYYVGSIHEGFPLAMALSDLGYNAFVLQYRTGGFQIACKDLARGIDYVFKHADEWKVDTADYSLWGASAGAEMAAALGSHGTRHYVPSIVRPRPAAVILCYTEHADYTRHDPPTYAVVGADDRVTKASAMRRRVANLKAAGIDAEVHVYPNLVHGFGMGIGTTAEGWHMGAVKFWEKYIKKDHSK</sequence>
<protein>
    <submittedName>
        <fullName evidence="3">Esterase</fullName>
    </submittedName>
</protein>
<accession>W2C857</accession>
<dbReference type="Proteomes" id="UP000018837">
    <property type="component" value="Unassembled WGS sequence"/>
</dbReference>
<dbReference type="SUPFAM" id="SSF53474">
    <property type="entry name" value="alpha/beta-Hydrolases"/>
    <property type="match status" value="1"/>
</dbReference>